<dbReference type="AlphaFoldDB" id="A0A2S4W4F5"/>
<name>A0A2S4W4F5_9BASI</name>
<feature type="compositionally biased region" description="Polar residues" evidence="1">
    <location>
        <begin position="51"/>
        <end position="68"/>
    </location>
</feature>
<feature type="compositionally biased region" description="Low complexity" evidence="1">
    <location>
        <begin position="75"/>
        <end position="89"/>
    </location>
</feature>
<evidence type="ECO:0000313" key="3">
    <source>
        <dbReference type="Proteomes" id="UP000239156"/>
    </source>
</evidence>
<organism evidence="2 3">
    <name type="scientific">Puccinia striiformis</name>
    <dbReference type="NCBI Taxonomy" id="27350"/>
    <lineage>
        <taxon>Eukaryota</taxon>
        <taxon>Fungi</taxon>
        <taxon>Dikarya</taxon>
        <taxon>Basidiomycota</taxon>
        <taxon>Pucciniomycotina</taxon>
        <taxon>Pucciniomycetes</taxon>
        <taxon>Pucciniales</taxon>
        <taxon>Pucciniaceae</taxon>
        <taxon>Puccinia</taxon>
    </lineage>
</organism>
<comment type="caution">
    <text evidence="2">The sequence shown here is derived from an EMBL/GenBank/DDBJ whole genome shotgun (WGS) entry which is preliminary data.</text>
</comment>
<protein>
    <submittedName>
        <fullName evidence="2">Uncharacterized protein</fullName>
    </submittedName>
</protein>
<dbReference type="VEuPathDB" id="FungiDB:PSTT_01188"/>
<evidence type="ECO:0000256" key="1">
    <source>
        <dbReference type="SAM" id="MobiDB-lite"/>
    </source>
</evidence>
<dbReference type="Proteomes" id="UP000239156">
    <property type="component" value="Unassembled WGS sequence"/>
</dbReference>
<keyword evidence="3" id="KW-1185">Reference proteome</keyword>
<evidence type="ECO:0000313" key="2">
    <source>
        <dbReference type="EMBL" id="POW16650.1"/>
    </source>
</evidence>
<accession>A0A2S4W4F5</accession>
<dbReference type="EMBL" id="PKSL01000006">
    <property type="protein sequence ID" value="POW16650.1"/>
    <property type="molecule type" value="Genomic_DNA"/>
</dbReference>
<sequence>MQQHYSTSTSRSYKSSSMPPDVAQAFARMSLFLKDVSLVTGHLANMMNIPPQATGQEKPSGECSSTKDPSSEVDGTSSGTSQSIASASTPQQPTTIRIEPLRTAPRPSASPWHDVVNPGMLTAAVDDSKTSETCPDTPVNLPKTCVPTWPTDTPFLQPIEPTASTTSVGQPLATDFGPPEWTTYEDAVYKILEMKEGLVQVCIRYDGLKLVNAADHLESALISGLEVLRNGKRILPKSKRDGQPHIYFSSSLVGHHKAAIYSKEMVWIVTRASVETALEAALEIKHASRPSTLMTIDARISRDSKKWISQL</sequence>
<dbReference type="VEuPathDB" id="FungiDB:PSHT_09299"/>
<proteinExistence type="predicted"/>
<reference evidence="2" key="1">
    <citation type="submission" date="2017-12" db="EMBL/GenBank/DDBJ databases">
        <title>Gene loss provides genomic basis for host adaptation in cereal stripe rust fungi.</title>
        <authorList>
            <person name="Xia C."/>
        </authorList>
    </citation>
    <scope>NUCLEOTIDE SEQUENCE [LARGE SCALE GENOMIC DNA]</scope>
    <source>
        <strain evidence="2">93-210</strain>
    </source>
</reference>
<gene>
    <name evidence="2" type="ORF">PSTT_01188</name>
</gene>
<feature type="region of interest" description="Disordered" evidence="1">
    <location>
        <begin position="49"/>
        <end position="116"/>
    </location>
</feature>